<evidence type="ECO:0000256" key="2">
    <source>
        <dbReference type="ARBA" id="ARBA00023002"/>
    </source>
</evidence>
<dbReference type="OrthoDB" id="9812625at2"/>
<dbReference type="Gene3D" id="3.40.309.10">
    <property type="entry name" value="Aldehyde Dehydrogenase, Chain A, domain 2"/>
    <property type="match status" value="1"/>
</dbReference>
<evidence type="ECO:0000313" key="7">
    <source>
        <dbReference type="Proteomes" id="UP000242757"/>
    </source>
</evidence>
<dbReference type="InterPro" id="IPR016161">
    <property type="entry name" value="Ald_DH/histidinol_DH"/>
</dbReference>
<accession>A0A233RJ33</accession>
<dbReference type="PROSITE" id="PS00687">
    <property type="entry name" value="ALDEHYDE_DEHYDR_GLU"/>
    <property type="match status" value="1"/>
</dbReference>
<dbReference type="InterPro" id="IPR015590">
    <property type="entry name" value="Aldehyde_DH_dom"/>
</dbReference>
<dbReference type="PROSITE" id="PS00070">
    <property type="entry name" value="ALDEHYDE_DEHYDR_CYS"/>
    <property type="match status" value="1"/>
</dbReference>
<dbReference type="Pfam" id="PF00171">
    <property type="entry name" value="Aldedh"/>
    <property type="match status" value="1"/>
</dbReference>
<dbReference type="InterPro" id="IPR016163">
    <property type="entry name" value="Ald_DH_C"/>
</dbReference>
<evidence type="ECO:0000256" key="4">
    <source>
        <dbReference type="RuleBase" id="RU003345"/>
    </source>
</evidence>
<name>A0A233RJ33_9GAMM</name>
<dbReference type="Proteomes" id="UP000242757">
    <property type="component" value="Unassembled WGS sequence"/>
</dbReference>
<dbReference type="AlphaFoldDB" id="A0A233RJ33"/>
<comment type="similarity">
    <text evidence="1 4">Belongs to the aldehyde dehydrogenase family.</text>
</comment>
<dbReference type="InterPro" id="IPR016162">
    <property type="entry name" value="Ald_DH_N"/>
</dbReference>
<keyword evidence="2 4" id="KW-0560">Oxidoreductase</keyword>
<keyword evidence="7" id="KW-1185">Reference proteome</keyword>
<feature type="active site" evidence="3">
    <location>
        <position position="267"/>
    </location>
</feature>
<dbReference type="InterPro" id="IPR016160">
    <property type="entry name" value="Ald_DH_CS_CYS"/>
</dbReference>
<reference evidence="6 7" key="1">
    <citation type="submission" date="2017-08" db="EMBL/GenBank/DDBJ databases">
        <title>A Genome Sequence of Oceanimonas doudoroffii ATCC 27123T.</title>
        <authorList>
            <person name="Brennan M.A."/>
            <person name="Maclea K.S."/>
            <person name="Mcclelland W.D."/>
            <person name="Trachtenberg A.M."/>
        </authorList>
    </citation>
    <scope>NUCLEOTIDE SEQUENCE [LARGE SCALE GENOMIC DNA]</scope>
    <source>
        <strain evidence="6 7">ATCC 27123</strain>
    </source>
</reference>
<dbReference type="SUPFAM" id="SSF53720">
    <property type="entry name" value="ALDH-like"/>
    <property type="match status" value="1"/>
</dbReference>
<dbReference type="EMBL" id="NBIM01000001">
    <property type="protein sequence ID" value="OXY83407.1"/>
    <property type="molecule type" value="Genomic_DNA"/>
</dbReference>
<dbReference type="CDD" id="cd07112">
    <property type="entry name" value="ALDH_GABALDH-PuuC"/>
    <property type="match status" value="1"/>
</dbReference>
<comment type="caution">
    <text evidence="6">The sequence shown here is derived from an EMBL/GenBank/DDBJ whole genome shotgun (WGS) entry which is preliminary data.</text>
</comment>
<dbReference type="Gene3D" id="3.40.605.10">
    <property type="entry name" value="Aldehyde Dehydrogenase, Chain A, domain 1"/>
    <property type="match status" value="1"/>
</dbReference>
<evidence type="ECO:0000256" key="1">
    <source>
        <dbReference type="ARBA" id="ARBA00009986"/>
    </source>
</evidence>
<dbReference type="InterPro" id="IPR029510">
    <property type="entry name" value="Ald_DH_CS_GLU"/>
</dbReference>
<dbReference type="FunFam" id="3.40.309.10:FF:000012">
    <property type="entry name" value="Betaine aldehyde dehydrogenase"/>
    <property type="match status" value="1"/>
</dbReference>
<protein>
    <submittedName>
        <fullName evidence="6">Aldehyde dehydrogenase PuuC</fullName>
    </submittedName>
</protein>
<organism evidence="6 7">
    <name type="scientific">Oceanimonas doudoroffii</name>
    <dbReference type="NCBI Taxonomy" id="84158"/>
    <lineage>
        <taxon>Bacteria</taxon>
        <taxon>Pseudomonadati</taxon>
        <taxon>Pseudomonadota</taxon>
        <taxon>Gammaproteobacteria</taxon>
        <taxon>Aeromonadales</taxon>
        <taxon>Aeromonadaceae</taxon>
        <taxon>Oceanimonas</taxon>
    </lineage>
</organism>
<proteinExistence type="inferred from homology"/>
<dbReference type="PANTHER" id="PTHR11699">
    <property type="entry name" value="ALDEHYDE DEHYDROGENASE-RELATED"/>
    <property type="match status" value="1"/>
</dbReference>
<evidence type="ECO:0000313" key="6">
    <source>
        <dbReference type="EMBL" id="OXY83407.1"/>
    </source>
</evidence>
<dbReference type="FunFam" id="3.40.605.10:FF:000001">
    <property type="entry name" value="Aldehyde dehydrogenase 1"/>
    <property type="match status" value="1"/>
</dbReference>
<evidence type="ECO:0000259" key="5">
    <source>
        <dbReference type="Pfam" id="PF00171"/>
    </source>
</evidence>
<dbReference type="GO" id="GO:0004030">
    <property type="term" value="F:aldehyde dehydrogenase [NAD(P)+] activity"/>
    <property type="evidence" value="ECO:0007669"/>
    <property type="project" value="UniProtKB-ARBA"/>
</dbReference>
<sequence>MTLHDLTYWERLASRLEIPTGAYIDGAYMAAADGATFTARNPATGEALAEVTACGQQDIDRAVAAARRSFESGSWSRRAPRERKATLLRFAALIERHAEELALLQTLEMGKPIADSLSFDLAETARCVAWYAEALDKQYDEIAPTADHVHATLTHEALGVVAAVTPWNFPLMISAWKFAPALAMGNSVVLKPAEQSSLSILRLAALAGEAGLPDGVFNVTPGLGAVAGQALGRHMDVDCLAFTGSTATGKRFMHYSGDSNLKRVWLECGGKSPHIVFDDCKDLAAAARAAAAGIFTNQGEVCIAGSRLYVQDAIYDEFLSLLTAAAAQMQPGNPLDPNSPMGAMVDATQYRRVQDYIALAQDEGMKLLSGGNTTAPVAGGWYLPPTILEGRHDQTLMRDEVFGPVLGVTRFTGEEEVIALANDSVYGLGAGLWTRDLGRAHRVSKRLRAGLVWVNCYADGDISVPFGGVKQSGFGRDKSLHALSKYADLKTTWMHLD</sequence>
<gene>
    <name evidence="6" type="ORF">B6S08_07955</name>
</gene>
<feature type="domain" description="Aldehyde dehydrogenase" evidence="5">
    <location>
        <begin position="33"/>
        <end position="491"/>
    </location>
</feature>
<evidence type="ECO:0000256" key="3">
    <source>
        <dbReference type="PROSITE-ProRule" id="PRU10007"/>
    </source>
</evidence>